<gene>
    <name evidence="2" type="ORF">AB0I48_20960</name>
</gene>
<comment type="caution">
    <text evidence="2">The sequence shown here is derived from an EMBL/GenBank/DDBJ whole genome shotgun (WGS) entry which is preliminary data.</text>
</comment>
<keyword evidence="1" id="KW-0812">Transmembrane</keyword>
<proteinExistence type="predicted"/>
<name>A0ABV3FX74_9NOCA</name>
<dbReference type="EMBL" id="JBFAKC010000009">
    <property type="protein sequence ID" value="MEV0710040.1"/>
    <property type="molecule type" value="Genomic_DNA"/>
</dbReference>
<keyword evidence="3" id="KW-1185">Reference proteome</keyword>
<organism evidence="2 3">
    <name type="scientific">Nocardia aurea</name>
    <dbReference type="NCBI Taxonomy" id="2144174"/>
    <lineage>
        <taxon>Bacteria</taxon>
        <taxon>Bacillati</taxon>
        <taxon>Actinomycetota</taxon>
        <taxon>Actinomycetes</taxon>
        <taxon>Mycobacteriales</taxon>
        <taxon>Nocardiaceae</taxon>
        <taxon>Nocardia</taxon>
    </lineage>
</organism>
<dbReference type="PANTHER" id="PTHR42305:SF1">
    <property type="entry name" value="MEMBRANE PROTEIN RV1733C-RELATED"/>
    <property type="match status" value="1"/>
</dbReference>
<dbReference type="PANTHER" id="PTHR42305">
    <property type="entry name" value="MEMBRANE PROTEIN RV1733C-RELATED"/>
    <property type="match status" value="1"/>
</dbReference>
<keyword evidence="1" id="KW-0472">Membrane</keyword>
<dbReference type="Proteomes" id="UP001551695">
    <property type="component" value="Unassembled WGS sequence"/>
</dbReference>
<dbReference type="RefSeq" id="WP_357785822.1">
    <property type="nucleotide sequence ID" value="NZ_JBFAKC010000009.1"/>
</dbReference>
<feature type="transmembrane region" description="Helical" evidence="1">
    <location>
        <begin position="30"/>
        <end position="53"/>
    </location>
</feature>
<sequence length="196" mass="21661">MTIGSVDIVRRTCRRVGLDRNPMRRREDRWQAVVALLLTVAAVAVVPLAVLLIGRPIYDTDIRAVHQETARLHRVDATVTEVGKAPLYAPITPVRVSWRDPDGTEHTGDHHSDVMVKVGAVVPIWLNDSGRPVQPPSPTRPLSRAVLTCGAVVATTVFACAAAYLLVRRGLDRRRVRLWETEWETVGINWGGRGAN</sequence>
<reference evidence="2 3" key="1">
    <citation type="submission" date="2024-06" db="EMBL/GenBank/DDBJ databases">
        <title>The Natural Products Discovery Center: Release of the First 8490 Sequenced Strains for Exploring Actinobacteria Biosynthetic Diversity.</title>
        <authorList>
            <person name="Kalkreuter E."/>
            <person name="Kautsar S.A."/>
            <person name="Yang D."/>
            <person name="Bader C.D."/>
            <person name="Teijaro C.N."/>
            <person name="Fluegel L."/>
            <person name="Davis C.M."/>
            <person name="Simpson J.R."/>
            <person name="Lauterbach L."/>
            <person name="Steele A.D."/>
            <person name="Gui C."/>
            <person name="Meng S."/>
            <person name="Li G."/>
            <person name="Viehrig K."/>
            <person name="Ye F."/>
            <person name="Su P."/>
            <person name="Kiefer A.F."/>
            <person name="Nichols A."/>
            <person name="Cepeda A.J."/>
            <person name="Yan W."/>
            <person name="Fan B."/>
            <person name="Jiang Y."/>
            <person name="Adhikari A."/>
            <person name="Zheng C.-J."/>
            <person name="Schuster L."/>
            <person name="Cowan T.M."/>
            <person name="Smanski M.J."/>
            <person name="Chevrette M.G."/>
            <person name="De Carvalho L.P.S."/>
            <person name="Shen B."/>
        </authorList>
    </citation>
    <scope>NUCLEOTIDE SEQUENCE [LARGE SCALE GENOMIC DNA]</scope>
    <source>
        <strain evidence="2 3">NPDC050403</strain>
    </source>
</reference>
<dbReference type="InterPro" id="IPR039708">
    <property type="entry name" value="MT1774/Rv1733c-like"/>
</dbReference>
<feature type="transmembrane region" description="Helical" evidence="1">
    <location>
        <begin position="145"/>
        <end position="167"/>
    </location>
</feature>
<evidence type="ECO:0008006" key="4">
    <source>
        <dbReference type="Google" id="ProtNLM"/>
    </source>
</evidence>
<evidence type="ECO:0000256" key="1">
    <source>
        <dbReference type="SAM" id="Phobius"/>
    </source>
</evidence>
<evidence type="ECO:0000313" key="2">
    <source>
        <dbReference type="EMBL" id="MEV0710040.1"/>
    </source>
</evidence>
<evidence type="ECO:0000313" key="3">
    <source>
        <dbReference type="Proteomes" id="UP001551695"/>
    </source>
</evidence>
<accession>A0ABV3FX74</accession>
<protein>
    <recommendedName>
        <fullName evidence="4">DUF3592 domain-containing protein</fullName>
    </recommendedName>
</protein>
<keyword evidence="1" id="KW-1133">Transmembrane helix</keyword>